<reference evidence="1" key="1">
    <citation type="journal article" date="2014" name="Front. Microbiol.">
        <title>High frequency of phylogenetically diverse reductive dehalogenase-homologous genes in deep subseafloor sedimentary metagenomes.</title>
        <authorList>
            <person name="Kawai M."/>
            <person name="Futagami T."/>
            <person name="Toyoda A."/>
            <person name="Takaki Y."/>
            <person name="Nishi S."/>
            <person name="Hori S."/>
            <person name="Arai W."/>
            <person name="Tsubouchi T."/>
            <person name="Morono Y."/>
            <person name="Uchiyama I."/>
            <person name="Ito T."/>
            <person name="Fujiyama A."/>
            <person name="Inagaki F."/>
            <person name="Takami H."/>
        </authorList>
    </citation>
    <scope>NUCLEOTIDE SEQUENCE</scope>
    <source>
        <strain evidence="1">Expedition CK06-06</strain>
    </source>
</reference>
<evidence type="ECO:0000313" key="1">
    <source>
        <dbReference type="EMBL" id="GAG23129.1"/>
    </source>
</evidence>
<comment type="caution">
    <text evidence="1">The sequence shown here is derived from an EMBL/GenBank/DDBJ whole genome shotgun (WGS) entry which is preliminary data.</text>
</comment>
<dbReference type="AlphaFoldDB" id="X0VXF7"/>
<dbReference type="EMBL" id="BARS01035843">
    <property type="protein sequence ID" value="GAG23129.1"/>
    <property type="molecule type" value="Genomic_DNA"/>
</dbReference>
<protein>
    <submittedName>
        <fullName evidence="1">Uncharacterized protein</fullName>
    </submittedName>
</protein>
<accession>X0VXF7</accession>
<proteinExistence type="predicted"/>
<gene>
    <name evidence="1" type="ORF">S01H1_55171</name>
</gene>
<name>X0VXF7_9ZZZZ</name>
<sequence>MKFSLEYLMDSIIRLDHWLEEHNFKGYEPFDGLSSYLRPLTLR</sequence>
<feature type="non-terminal residue" evidence="1">
    <location>
        <position position="43"/>
    </location>
</feature>
<organism evidence="1">
    <name type="scientific">marine sediment metagenome</name>
    <dbReference type="NCBI Taxonomy" id="412755"/>
    <lineage>
        <taxon>unclassified sequences</taxon>
        <taxon>metagenomes</taxon>
        <taxon>ecological metagenomes</taxon>
    </lineage>
</organism>